<sequence length="273" mass="30938">MRGNKDLSSIVKRVHDYKTKVNKSYNPDQFLYKANKSNNEIFKHIGRHEESSIGSNSNKVIYNSLLEFFDNNRYLKSNMKKIICGLAIVIIGSIGYGFYNHSFPLLGTYSVQKYLQSYEDINPNDEDKDSKLDILLNSDGNVYSVSTEENAIKATSTFKDGDDENTILLITINKVSNNLNYAESKDVEQRKVGILMNKNKDGNITFKMTETKPSLPVLFNYKQQSISISQYDYKTILRASDGADGSKPLIKAALYCVNKLNLIDLNTAKFNDI</sequence>
<evidence type="ECO:0000256" key="1">
    <source>
        <dbReference type="SAM" id="Phobius"/>
    </source>
</evidence>
<reference evidence="2" key="1">
    <citation type="journal article" date="2021" name="Proc. Natl. Acad. Sci. U.S.A.">
        <title>A Catalog of Tens of Thousands of Viruses from Human Metagenomes Reveals Hidden Associations with Chronic Diseases.</title>
        <authorList>
            <person name="Tisza M.J."/>
            <person name="Buck C.B."/>
        </authorList>
    </citation>
    <scope>NUCLEOTIDE SEQUENCE</scope>
    <source>
        <strain evidence="2">CtIty1</strain>
    </source>
</reference>
<keyword evidence="1" id="KW-1133">Transmembrane helix</keyword>
<organism evidence="2">
    <name type="scientific">Myoviridae sp. ctIty1</name>
    <dbReference type="NCBI Taxonomy" id="2827673"/>
    <lineage>
        <taxon>Viruses</taxon>
        <taxon>Duplodnaviria</taxon>
        <taxon>Heunggongvirae</taxon>
        <taxon>Uroviricota</taxon>
        <taxon>Caudoviricetes</taxon>
    </lineage>
</organism>
<feature type="transmembrane region" description="Helical" evidence="1">
    <location>
        <begin position="82"/>
        <end position="99"/>
    </location>
</feature>
<keyword evidence="1" id="KW-0812">Transmembrane</keyword>
<dbReference type="EMBL" id="BK032823">
    <property type="protein sequence ID" value="DAF62425.1"/>
    <property type="molecule type" value="Genomic_DNA"/>
</dbReference>
<name>A0A8S5TGQ3_9CAUD</name>
<proteinExistence type="predicted"/>
<accession>A0A8S5TGQ3</accession>
<evidence type="ECO:0000313" key="2">
    <source>
        <dbReference type="EMBL" id="DAF62425.1"/>
    </source>
</evidence>
<protein>
    <submittedName>
        <fullName evidence="2">Uncharacterized protein</fullName>
    </submittedName>
</protein>
<keyword evidence="1" id="KW-0472">Membrane</keyword>